<dbReference type="KEGG" id="glz:GLAREA_08932"/>
<feature type="transmembrane region" description="Helical" evidence="2">
    <location>
        <begin position="279"/>
        <end position="300"/>
    </location>
</feature>
<feature type="region of interest" description="Disordered" evidence="1">
    <location>
        <begin position="325"/>
        <end position="362"/>
    </location>
</feature>
<name>S3DI09_GLAL2</name>
<keyword evidence="4" id="KW-1185">Reference proteome</keyword>
<proteinExistence type="predicted"/>
<dbReference type="OrthoDB" id="201504at2759"/>
<dbReference type="RefSeq" id="XP_008076084.1">
    <property type="nucleotide sequence ID" value="XM_008077893.1"/>
</dbReference>
<dbReference type="Pfam" id="PF06966">
    <property type="entry name" value="DUF1295"/>
    <property type="match status" value="1"/>
</dbReference>
<keyword evidence="2" id="KW-1133">Transmembrane helix</keyword>
<keyword evidence="2" id="KW-0472">Membrane</keyword>
<protein>
    <recommendedName>
        <fullName evidence="5">DUF1295-domain-containing protein</fullName>
    </recommendedName>
</protein>
<dbReference type="eggNOG" id="KOG4650">
    <property type="taxonomic scope" value="Eukaryota"/>
</dbReference>
<dbReference type="AlphaFoldDB" id="S3DI09"/>
<keyword evidence="2" id="KW-0812">Transmembrane</keyword>
<dbReference type="PANTHER" id="PTHR32251:SF23">
    <property type="entry name" value="3-OXO-5-ALPHA-STEROID 4-DEHYDROGENASE (DUF1295)"/>
    <property type="match status" value="1"/>
</dbReference>
<reference evidence="3 4" key="1">
    <citation type="journal article" date="2013" name="BMC Genomics">
        <title>Genomics-driven discovery of the pneumocandin biosynthetic gene cluster in the fungus Glarea lozoyensis.</title>
        <authorList>
            <person name="Chen L."/>
            <person name="Yue Q."/>
            <person name="Zhang X."/>
            <person name="Xiang M."/>
            <person name="Wang C."/>
            <person name="Li S."/>
            <person name="Che Y."/>
            <person name="Ortiz-Lopez F.J."/>
            <person name="Bills G.F."/>
            <person name="Liu X."/>
            <person name="An Z."/>
        </authorList>
    </citation>
    <scope>NUCLEOTIDE SEQUENCE [LARGE SCALE GENOMIC DNA]</scope>
    <source>
        <strain evidence="4">ATCC 20868 / MF5171</strain>
    </source>
</reference>
<organism evidence="3 4">
    <name type="scientific">Glarea lozoyensis (strain ATCC 20868 / MF5171)</name>
    <dbReference type="NCBI Taxonomy" id="1116229"/>
    <lineage>
        <taxon>Eukaryota</taxon>
        <taxon>Fungi</taxon>
        <taxon>Dikarya</taxon>
        <taxon>Ascomycota</taxon>
        <taxon>Pezizomycotina</taxon>
        <taxon>Leotiomycetes</taxon>
        <taxon>Helotiales</taxon>
        <taxon>Helotiaceae</taxon>
        <taxon>Glarea</taxon>
    </lineage>
</organism>
<dbReference type="Gene3D" id="1.20.120.1630">
    <property type="match status" value="1"/>
</dbReference>
<evidence type="ECO:0008006" key="5">
    <source>
        <dbReference type="Google" id="ProtNLM"/>
    </source>
</evidence>
<dbReference type="InterPro" id="IPR010721">
    <property type="entry name" value="UstE-like"/>
</dbReference>
<dbReference type="PANTHER" id="PTHR32251">
    <property type="entry name" value="3-OXO-5-ALPHA-STEROID 4-DEHYDROGENASE"/>
    <property type="match status" value="1"/>
</dbReference>
<evidence type="ECO:0000256" key="1">
    <source>
        <dbReference type="SAM" id="MobiDB-lite"/>
    </source>
</evidence>
<dbReference type="Proteomes" id="UP000016922">
    <property type="component" value="Unassembled WGS sequence"/>
</dbReference>
<feature type="compositionally biased region" description="Basic and acidic residues" evidence="1">
    <location>
        <begin position="335"/>
        <end position="345"/>
    </location>
</feature>
<dbReference type="GO" id="GO:0016020">
    <property type="term" value="C:membrane"/>
    <property type="evidence" value="ECO:0007669"/>
    <property type="project" value="TreeGrafter"/>
</dbReference>
<sequence length="362" mass="41797">MALPVVKSLVECNDFKATVLPYLPQLYDLPQQLIQSWNNPTELRNIYLATNPLMSGLAVSLALAPIFLLISEINKNYSQVDRMWSLLPTMYNAHYVIYAHLSGLPTDRLDNLIAFSTVWTLRLTFNYWRKGGYSIGSEDYRWEILREHIPAPLFFVFNVLFISLAQSILLFLITTPTYVLVLAARTGSKMDTADIMFSRALMGLVLLEFFADQQQWNFQNAKKSYQKNAKVPHKFEQEDLDRGFVVTGLWSWSRHPNFAAEQAIWVVLYQWGCWSTHVLYNWTFIGAISYLFLFQASTWFTELITAKKYPEYKEYQQRVGKFLPKLSTDLPGDFSDQKARPKTEKPPSVQNTPAPKKGAVTR</sequence>
<dbReference type="GeneID" id="19467980"/>
<accession>S3DI09</accession>
<gene>
    <name evidence="3" type="ORF">GLAREA_08932</name>
</gene>
<dbReference type="EMBL" id="KE145352">
    <property type="protein sequence ID" value="EPE36769.1"/>
    <property type="molecule type" value="Genomic_DNA"/>
</dbReference>
<evidence type="ECO:0000313" key="3">
    <source>
        <dbReference type="EMBL" id="EPE36769.1"/>
    </source>
</evidence>
<feature type="transmembrane region" description="Helical" evidence="2">
    <location>
        <begin position="46"/>
        <end position="71"/>
    </location>
</feature>
<evidence type="ECO:0000256" key="2">
    <source>
        <dbReference type="SAM" id="Phobius"/>
    </source>
</evidence>
<evidence type="ECO:0000313" key="4">
    <source>
        <dbReference type="Proteomes" id="UP000016922"/>
    </source>
</evidence>
<feature type="transmembrane region" description="Helical" evidence="2">
    <location>
        <begin position="155"/>
        <end position="181"/>
    </location>
</feature>
<dbReference type="HOGENOM" id="CLU_043418_0_1_1"/>
<feature type="transmembrane region" description="Helical" evidence="2">
    <location>
        <begin position="83"/>
        <end position="101"/>
    </location>
</feature>
<dbReference type="OMA" id="WRKGGYQ"/>